<accession>A0ABX1VHB4</accession>
<dbReference type="EMBL" id="WTPX01000158">
    <property type="protein sequence ID" value="NNJ27476.1"/>
    <property type="molecule type" value="Genomic_DNA"/>
</dbReference>
<keyword evidence="2" id="KW-1185">Reference proteome</keyword>
<evidence type="ECO:0000313" key="2">
    <source>
        <dbReference type="Proteomes" id="UP000609651"/>
    </source>
</evidence>
<name>A0ABX1VHB4_9PLAN</name>
<gene>
    <name evidence="1" type="ORF">LzC2_35810</name>
</gene>
<protein>
    <submittedName>
        <fullName evidence="1">Uncharacterized protein</fullName>
    </submittedName>
</protein>
<comment type="caution">
    <text evidence="1">The sequence shown here is derived from an EMBL/GenBank/DDBJ whole genome shotgun (WGS) entry which is preliminary data.</text>
</comment>
<reference evidence="1 2" key="1">
    <citation type="journal article" date="2020" name="Syst. Appl. Microbiol.">
        <title>Alienimonas chondri sp. nov., a novel planctomycete isolated from the biofilm of the red alga Chondrus crispus.</title>
        <authorList>
            <person name="Vitorino I."/>
            <person name="Albuquerque L."/>
            <person name="Wiegand S."/>
            <person name="Kallscheuer N."/>
            <person name="da Costa M.S."/>
            <person name="Lobo-da-Cunha A."/>
            <person name="Jogler C."/>
            <person name="Lage O.M."/>
        </authorList>
    </citation>
    <scope>NUCLEOTIDE SEQUENCE [LARGE SCALE GENOMIC DNA]</scope>
    <source>
        <strain evidence="1 2">LzC2</strain>
    </source>
</reference>
<dbReference type="Proteomes" id="UP000609651">
    <property type="component" value="Unassembled WGS sequence"/>
</dbReference>
<sequence>MNTHRIINQDSAREYFRQAGTDDPVLKTIVGRAYMRLLKAYYHSIDHRLEADLDLRFVAEVLVDLFKDRDVMKRILEGERPGAWDDD</sequence>
<proteinExistence type="predicted"/>
<dbReference type="RefSeq" id="WP_171189388.1">
    <property type="nucleotide sequence ID" value="NZ_WTPX01000158.1"/>
</dbReference>
<evidence type="ECO:0000313" key="1">
    <source>
        <dbReference type="EMBL" id="NNJ27476.1"/>
    </source>
</evidence>
<organism evidence="1 2">
    <name type="scientific">Alienimonas chondri</name>
    <dbReference type="NCBI Taxonomy" id="2681879"/>
    <lineage>
        <taxon>Bacteria</taxon>
        <taxon>Pseudomonadati</taxon>
        <taxon>Planctomycetota</taxon>
        <taxon>Planctomycetia</taxon>
        <taxon>Planctomycetales</taxon>
        <taxon>Planctomycetaceae</taxon>
        <taxon>Alienimonas</taxon>
    </lineage>
</organism>